<sequence>KGSVNSENALAISIPPIKSSNLSVRFEQQIYTGEMETELDEDFIRALEYGMPPTGGLGI</sequence>
<dbReference type="Gene3D" id="3.30.930.10">
    <property type="entry name" value="Bira Bifunctional Protein, Domain 2"/>
    <property type="match status" value="1"/>
</dbReference>
<feature type="non-terminal residue" evidence="5">
    <location>
        <position position="59"/>
    </location>
</feature>
<keyword evidence="2" id="KW-0547">Nucleotide-binding</keyword>
<name>X1RKA5_9ZZZZ</name>
<evidence type="ECO:0000256" key="1">
    <source>
        <dbReference type="ARBA" id="ARBA00022598"/>
    </source>
</evidence>
<evidence type="ECO:0000313" key="5">
    <source>
        <dbReference type="EMBL" id="GAI67401.1"/>
    </source>
</evidence>
<keyword evidence="3" id="KW-0067">ATP-binding</keyword>
<comment type="caution">
    <text evidence="5">The sequence shown here is derived from an EMBL/GenBank/DDBJ whole genome shotgun (WGS) entry which is preliminary data.</text>
</comment>
<dbReference type="Pfam" id="PF00152">
    <property type="entry name" value="tRNA-synt_2"/>
    <property type="match status" value="1"/>
</dbReference>
<dbReference type="GO" id="GO:0004812">
    <property type="term" value="F:aminoacyl-tRNA ligase activity"/>
    <property type="evidence" value="ECO:0007669"/>
    <property type="project" value="InterPro"/>
</dbReference>
<dbReference type="InterPro" id="IPR004364">
    <property type="entry name" value="Aa-tRNA-synt_II"/>
</dbReference>
<gene>
    <name evidence="5" type="ORF">S06H3_66450</name>
</gene>
<feature type="non-terminal residue" evidence="5">
    <location>
        <position position="1"/>
    </location>
</feature>
<organism evidence="5">
    <name type="scientific">marine sediment metagenome</name>
    <dbReference type="NCBI Taxonomy" id="412755"/>
    <lineage>
        <taxon>unclassified sequences</taxon>
        <taxon>metagenomes</taxon>
        <taxon>ecological metagenomes</taxon>
    </lineage>
</organism>
<keyword evidence="1" id="KW-0436">Ligase</keyword>
<evidence type="ECO:0000256" key="3">
    <source>
        <dbReference type="ARBA" id="ARBA00022840"/>
    </source>
</evidence>
<dbReference type="InterPro" id="IPR045864">
    <property type="entry name" value="aa-tRNA-synth_II/BPL/LPL"/>
</dbReference>
<protein>
    <recommendedName>
        <fullName evidence="4">Aminoacyl-tRNA synthetase class II (D/K/N) domain-containing protein</fullName>
    </recommendedName>
</protein>
<dbReference type="GO" id="GO:0006418">
    <property type="term" value="P:tRNA aminoacylation for protein translation"/>
    <property type="evidence" value="ECO:0007669"/>
    <property type="project" value="InterPro"/>
</dbReference>
<accession>X1RKA5</accession>
<evidence type="ECO:0000256" key="2">
    <source>
        <dbReference type="ARBA" id="ARBA00022741"/>
    </source>
</evidence>
<dbReference type="AlphaFoldDB" id="X1RKA5"/>
<dbReference type="SUPFAM" id="SSF55681">
    <property type="entry name" value="Class II aaRS and biotin synthetases"/>
    <property type="match status" value="1"/>
</dbReference>
<evidence type="ECO:0000259" key="4">
    <source>
        <dbReference type="Pfam" id="PF00152"/>
    </source>
</evidence>
<dbReference type="EMBL" id="BARV01045291">
    <property type="protein sequence ID" value="GAI67401.1"/>
    <property type="molecule type" value="Genomic_DNA"/>
</dbReference>
<feature type="domain" description="Aminoacyl-tRNA synthetase class II (D/K/N)" evidence="4">
    <location>
        <begin position="20"/>
        <end position="59"/>
    </location>
</feature>
<dbReference type="GO" id="GO:0005524">
    <property type="term" value="F:ATP binding"/>
    <property type="evidence" value="ECO:0007669"/>
    <property type="project" value="InterPro"/>
</dbReference>
<proteinExistence type="predicted"/>
<reference evidence="5" key="1">
    <citation type="journal article" date="2014" name="Front. Microbiol.">
        <title>High frequency of phylogenetically diverse reductive dehalogenase-homologous genes in deep subseafloor sedimentary metagenomes.</title>
        <authorList>
            <person name="Kawai M."/>
            <person name="Futagami T."/>
            <person name="Toyoda A."/>
            <person name="Takaki Y."/>
            <person name="Nishi S."/>
            <person name="Hori S."/>
            <person name="Arai W."/>
            <person name="Tsubouchi T."/>
            <person name="Morono Y."/>
            <person name="Uchiyama I."/>
            <person name="Ito T."/>
            <person name="Fujiyama A."/>
            <person name="Inagaki F."/>
            <person name="Takami H."/>
        </authorList>
    </citation>
    <scope>NUCLEOTIDE SEQUENCE</scope>
    <source>
        <strain evidence="5">Expedition CK06-06</strain>
    </source>
</reference>